<dbReference type="Pfam" id="PF00331">
    <property type="entry name" value="Glyco_hydro_10"/>
    <property type="match status" value="1"/>
</dbReference>
<dbReference type="AlphaFoldDB" id="F8F0B3"/>
<evidence type="ECO:0000313" key="12">
    <source>
        <dbReference type="Proteomes" id="UP000000503"/>
    </source>
</evidence>
<dbReference type="InterPro" id="IPR017853">
    <property type="entry name" value="GH"/>
</dbReference>
<evidence type="ECO:0000259" key="10">
    <source>
        <dbReference type="PROSITE" id="PS51760"/>
    </source>
</evidence>
<evidence type="ECO:0000256" key="1">
    <source>
        <dbReference type="ARBA" id="ARBA00000681"/>
    </source>
</evidence>
<comment type="catalytic activity">
    <reaction evidence="1 9">
        <text>Endohydrolysis of (1-&gt;4)-beta-D-xylosidic linkages in xylans.</text>
        <dbReference type="EC" id="3.2.1.8"/>
    </reaction>
</comment>
<keyword evidence="12" id="KW-1185">Reference proteome</keyword>
<evidence type="ECO:0000256" key="6">
    <source>
        <dbReference type="ARBA" id="ARBA00023277"/>
    </source>
</evidence>
<evidence type="ECO:0000256" key="3">
    <source>
        <dbReference type="ARBA" id="ARBA00022651"/>
    </source>
</evidence>
<keyword evidence="4" id="KW-0732">Signal</keyword>
<reference evidence="12" key="1">
    <citation type="journal article" date="2013" name="Stand. Genomic Sci.">
        <title>Genome sequence of the thermophilic fresh-water bacterium Spirochaeta caldaria type strain (H1(T)), reclassification of Spirochaeta caldaria, Spirochaeta stenostrepta, and Spirochaeta zuelzerae in the genus Treponema as Treponema caldaria comb. nov., Treponema stenostrepta comb. nov., and Treponema zuelzerae comb. nov., and emendation of the genus Treponema.</title>
        <authorList>
            <person name="Abt B."/>
            <person name="Goker M."/>
            <person name="Scheuner C."/>
            <person name="Han C."/>
            <person name="Lu M."/>
            <person name="Misra M."/>
            <person name="Lapidus A."/>
            <person name="Nolan M."/>
            <person name="Lucas S."/>
            <person name="Hammon N."/>
            <person name="Deshpande S."/>
            <person name="Cheng J.F."/>
            <person name="Tapia R."/>
            <person name="Goodwin L.A."/>
            <person name="Pitluck S."/>
            <person name="Liolios K."/>
            <person name="Pagani I."/>
            <person name="Ivanova N."/>
            <person name="Mavromatis K."/>
            <person name="Mikhailova N."/>
            <person name="Huntemann M."/>
            <person name="Pati A."/>
            <person name="Chen A."/>
            <person name="Palaniappan K."/>
            <person name="Land M."/>
            <person name="Hauser L."/>
            <person name="Jeffries C.D."/>
            <person name="Rohde M."/>
            <person name="Spring S."/>
            <person name="Gronow S."/>
            <person name="Detter J.C."/>
            <person name="Bristow J."/>
            <person name="Eisen J.A."/>
            <person name="Markowitz V."/>
            <person name="Hugenholtz P."/>
            <person name="Kyrpides N.C."/>
            <person name="Woyke T."/>
            <person name="Klenk H.P."/>
        </authorList>
    </citation>
    <scope>NUCLEOTIDE SEQUENCE</scope>
    <source>
        <strain evidence="12">ATCC 51460 / DSM 7334 / H1</strain>
    </source>
</reference>
<keyword evidence="8 9" id="KW-0624">Polysaccharide degradation</keyword>
<dbReference type="GO" id="GO:0031176">
    <property type="term" value="F:endo-1,4-beta-xylanase activity"/>
    <property type="evidence" value="ECO:0007669"/>
    <property type="project" value="UniProtKB-EC"/>
</dbReference>
<proteinExistence type="inferred from homology"/>
<dbReference type="GO" id="GO:0045493">
    <property type="term" value="P:xylan catabolic process"/>
    <property type="evidence" value="ECO:0007669"/>
    <property type="project" value="UniProtKB-KW"/>
</dbReference>
<name>F8F0B3_GRAC1</name>
<sequence>MVSTTIIVKKEFTEYAIDGKIRTMNKNYWPIFTIFCIILVSCRPQTMRTVTDSKQFLFGVAVRPSDLLDPKDSKLVQDNFNILVAENIMKLQYLRPTESFWNWSDPDKLVQFAESNKMKLRGHTFVWHNQNPPFISNLTDKEKAIQVLKETITQVLTRYKGKFYEYDVCNEIIDDNGQLRNSIWMKTIGRDYIDMAFQTARAADPSVKLILNDYNNEYAGTVKGDAFYQLVKDLVDRNIPIDGVGFQLHVMAEQPIREDALRANIKRFKDLGLSVSFTEVDVRIKLPVTPEKEAAQEKIYMDLLRIALEERVSSFVLWGYTDAYSWIPGTFAGYGSAHPFTKDKTPKPVYEKMKQLIANYK</sequence>
<dbReference type="InterPro" id="IPR044846">
    <property type="entry name" value="GH10"/>
</dbReference>
<keyword evidence="6 9" id="KW-0119">Carbohydrate metabolism</keyword>
<dbReference type="InterPro" id="IPR001000">
    <property type="entry name" value="GH10_dom"/>
</dbReference>
<dbReference type="SMART" id="SM00633">
    <property type="entry name" value="Glyco_10"/>
    <property type="match status" value="1"/>
</dbReference>
<accession>F8F0B3</accession>
<dbReference type="PANTHER" id="PTHR31490:SF88">
    <property type="entry name" value="BETA-XYLANASE"/>
    <property type="match status" value="1"/>
</dbReference>
<evidence type="ECO:0000256" key="9">
    <source>
        <dbReference type="RuleBase" id="RU361174"/>
    </source>
</evidence>
<organism evidence="11 12">
    <name type="scientific">Gracilinema caldarium (strain ATCC 51460 / DSM 7334 / H1)</name>
    <name type="common">Treponema caldarium</name>
    <dbReference type="NCBI Taxonomy" id="744872"/>
    <lineage>
        <taxon>Bacteria</taxon>
        <taxon>Pseudomonadati</taxon>
        <taxon>Spirochaetota</taxon>
        <taxon>Spirochaetia</taxon>
        <taxon>Spirochaetales</taxon>
        <taxon>Breznakiellaceae</taxon>
        <taxon>Gracilinema</taxon>
    </lineage>
</organism>
<keyword evidence="7 9" id="KW-0326">Glycosidase</keyword>
<evidence type="ECO:0000256" key="8">
    <source>
        <dbReference type="ARBA" id="ARBA00023326"/>
    </source>
</evidence>
<comment type="similarity">
    <text evidence="2 9">Belongs to the glycosyl hydrolase 10 (cellulase F) family.</text>
</comment>
<protein>
    <recommendedName>
        <fullName evidence="9">Beta-xylanase</fullName>
        <ecNumber evidence="9">3.2.1.8</ecNumber>
    </recommendedName>
</protein>
<dbReference type="RefSeq" id="WP_013968288.1">
    <property type="nucleotide sequence ID" value="NC_015732.1"/>
</dbReference>
<keyword evidence="5 9" id="KW-0378">Hydrolase</keyword>
<keyword evidence="3" id="KW-0858">Xylan degradation</keyword>
<dbReference type="SUPFAM" id="SSF51445">
    <property type="entry name" value="(Trans)glycosidases"/>
    <property type="match status" value="1"/>
</dbReference>
<evidence type="ECO:0000256" key="7">
    <source>
        <dbReference type="ARBA" id="ARBA00023295"/>
    </source>
</evidence>
<dbReference type="PRINTS" id="PR00134">
    <property type="entry name" value="GLHYDRLASE10"/>
</dbReference>
<dbReference type="PANTHER" id="PTHR31490">
    <property type="entry name" value="GLYCOSYL HYDROLASE"/>
    <property type="match status" value="1"/>
</dbReference>
<evidence type="ECO:0000256" key="4">
    <source>
        <dbReference type="ARBA" id="ARBA00022729"/>
    </source>
</evidence>
<evidence type="ECO:0000313" key="11">
    <source>
        <dbReference type="EMBL" id="AEJ18977.1"/>
    </source>
</evidence>
<dbReference type="EC" id="3.2.1.8" evidence="9"/>
<feature type="domain" description="GH10" evidence="10">
    <location>
        <begin position="41"/>
        <end position="356"/>
    </location>
</feature>
<dbReference type="HOGENOM" id="CLU_020161_5_0_12"/>
<dbReference type="eggNOG" id="COG3693">
    <property type="taxonomic scope" value="Bacteria"/>
</dbReference>
<gene>
    <name evidence="11" type="ordered locus">Spica_0823</name>
</gene>
<evidence type="ECO:0000256" key="2">
    <source>
        <dbReference type="ARBA" id="ARBA00007495"/>
    </source>
</evidence>
<dbReference type="STRING" id="744872.Spica_0823"/>
<dbReference type="PROSITE" id="PS51760">
    <property type="entry name" value="GH10_2"/>
    <property type="match status" value="1"/>
</dbReference>
<evidence type="ECO:0000256" key="5">
    <source>
        <dbReference type="ARBA" id="ARBA00022801"/>
    </source>
</evidence>
<dbReference type="Gene3D" id="3.20.20.80">
    <property type="entry name" value="Glycosidases"/>
    <property type="match status" value="1"/>
</dbReference>
<dbReference type="EMBL" id="CP002868">
    <property type="protein sequence ID" value="AEJ18977.1"/>
    <property type="molecule type" value="Genomic_DNA"/>
</dbReference>
<dbReference type="Proteomes" id="UP000000503">
    <property type="component" value="Chromosome"/>
</dbReference>
<dbReference type="KEGG" id="scd:Spica_0823"/>